<evidence type="ECO:0000256" key="1">
    <source>
        <dbReference type="SAM" id="MobiDB-lite"/>
    </source>
</evidence>
<accession>A0A7D9HUH9</accession>
<feature type="region of interest" description="Disordered" evidence="1">
    <location>
        <begin position="1"/>
        <end position="24"/>
    </location>
</feature>
<keyword evidence="2" id="KW-0808">Transferase</keyword>
<evidence type="ECO:0000313" key="2">
    <source>
        <dbReference type="EMBL" id="CAB3990803.1"/>
    </source>
</evidence>
<proteinExistence type="predicted"/>
<keyword evidence="2" id="KW-0695">RNA-directed DNA polymerase</keyword>
<dbReference type="GO" id="GO:0003964">
    <property type="term" value="F:RNA-directed DNA polymerase activity"/>
    <property type="evidence" value="ECO:0007669"/>
    <property type="project" value="UniProtKB-KW"/>
</dbReference>
<dbReference type="EMBL" id="CACRXK020001728">
    <property type="protein sequence ID" value="CAB3990803.1"/>
    <property type="molecule type" value="Genomic_DNA"/>
</dbReference>
<dbReference type="AlphaFoldDB" id="A0A7D9HUH9"/>
<keyword evidence="3" id="KW-1185">Reference proteome</keyword>
<name>A0A7D9HUH9_PARCT</name>
<feature type="compositionally biased region" description="Polar residues" evidence="1">
    <location>
        <begin position="1"/>
        <end position="11"/>
    </location>
</feature>
<sequence>MDIDSGENNIKVTRGGRPRKSENLRKNEWREETITKARVSPNVLKSLQPCLLNQNLDVLKSCLKNANSSHKKDKINGLAAVLPFLLAGEICDNGTEQESSFMLFDSALEIFLGYQRNHTVNSLDRNSANTEYDRKLLKAAAGACKSWKELEELGIDPRKINDITTSVLSSAAECSNAHKASLDIVKQSYEKQEVNQVAKRQADQLINGNRIKRRTLSNQGSKEKITESNEEFMAQCIEEKASYHGRLYETVMYTNQREKARDLLNVVNFKHIQEGKKLIKSATTAYNRARPANKRSIQAKRHKGKGLFCFKKPPKAEDNQNECTHHQRSHVKNIKRFLFSSGVGDQCKFSLVKSSDDKAYLRPGTSEGFSGQRKRRILTPSAEERSRKLPKYDFPESKVYITPATHRILLASF</sequence>
<organism evidence="2 3">
    <name type="scientific">Paramuricea clavata</name>
    <name type="common">Red gorgonian</name>
    <name type="synonym">Violescent sea-whip</name>
    <dbReference type="NCBI Taxonomy" id="317549"/>
    <lineage>
        <taxon>Eukaryota</taxon>
        <taxon>Metazoa</taxon>
        <taxon>Cnidaria</taxon>
        <taxon>Anthozoa</taxon>
        <taxon>Octocorallia</taxon>
        <taxon>Malacalcyonacea</taxon>
        <taxon>Plexauridae</taxon>
        <taxon>Paramuricea</taxon>
    </lineage>
</organism>
<dbReference type="OrthoDB" id="5981116at2759"/>
<gene>
    <name evidence="2" type="ORF">PACLA_8A085965</name>
</gene>
<protein>
    <submittedName>
        <fullName evidence="2">RNA-directed DNA polymerase from transposon X-element</fullName>
    </submittedName>
</protein>
<reference evidence="2" key="1">
    <citation type="submission" date="2020-04" db="EMBL/GenBank/DDBJ databases">
        <authorList>
            <person name="Alioto T."/>
            <person name="Alioto T."/>
            <person name="Gomez Garrido J."/>
        </authorList>
    </citation>
    <scope>NUCLEOTIDE SEQUENCE</scope>
    <source>
        <strain evidence="2">A484AB</strain>
    </source>
</reference>
<dbReference type="Proteomes" id="UP001152795">
    <property type="component" value="Unassembled WGS sequence"/>
</dbReference>
<evidence type="ECO:0000313" key="3">
    <source>
        <dbReference type="Proteomes" id="UP001152795"/>
    </source>
</evidence>
<keyword evidence="2" id="KW-0548">Nucleotidyltransferase</keyword>
<comment type="caution">
    <text evidence="2">The sequence shown here is derived from an EMBL/GenBank/DDBJ whole genome shotgun (WGS) entry which is preliminary data.</text>
</comment>